<feature type="region of interest" description="Disordered" evidence="8">
    <location>
        <begin position="1"/>
        <end position="24"/>
    </location>
</feature>
<name>A0A562DLF5_RHORH</name>
<comment type="similarity">
    <text evidence="7">Belongs to the binding-protein-dependent transport system permease family.</text>
</comment>
<keyword evidence="5 7" id="KW-1133">Transmembrane helix</keyword>
<evidence type="ECO:0000256" key="3">
    <source>
        <dbReference type="ARBA" id="ARBA00022475"/>
    </source>
</evidence>
<dbReference type="PROSITE" id="PS50928">
    <property type="entry name" value="ABC_TM1"/>
    <property type="match status" value="1"/>
</dbReference>
<accession>A0A562DLF5</accession>
<dbReference type="Proteomes" id="UP000317573">
    <property type="component" value="Unassembled WGS sequence"/>
</dbReference>
<keyword evidence="6 7" id="KW-0472">Membrane</keyword>
<dbReference type="CDD" id="cd06261">
    <property type="entry name" value="TM_PBP2"/>
    <property type="match status" value="1"/>
</dbReference>
<evidence type="ECO:0000256" key="1">
    <source>
        <dbReference type="ARBA" id="ARBA00004651"/>
    </source>
</evidence>
<comment type="caution">
    <text evidence="10">The sequence shown here is derived from an EMBL/GenBank/DDBJ whole genome shotgun (WGS) entry which is preliminary data.</text>
</comment>
<gene>
    <name evidence="10" type="ORF">L618_004000000080</name>
</gene>
<evidence type="ECO:0000256" key="8">
    <source>
        <dbReference type="SAM" id="MobiDB-lite"/>
    </source>
</evidence>
<dbReference type="Pfam" id="PF00528">
    <property type="entry name" value="BPD_transp_1"/>
    <property type="match status" value="1"/>
</dbReference>
<feature type="transmembrane region" description="Helical" evidence="7">
    <location>
        <begin position="124"/>
        <end position="146"/>
    </location>
</feature>
<evidence type="ECO:0000313" key="10">
    <source>
        <dbReference type="EMBL" id="TWH10353.1"/>
    </source>
</evidence>
<sequence>MTALSTEPAAERTGPTPTRPVSLPKRRSRLTSIAGVALPPLALIILLAAGWTVMASRLDSPLVPSLGEIADELVELATSSSLWNNLEVTLTRVLLGFAAAFVVSVVLGIAMGRNKYIHRFFEPAVLLGLVTPGLVKALLCVIWFGISVVNPILAVALAAAPALIVNITQGVRQVDPQLHEMAHVYNFSTWTRLHRIWMPALAPSLFTGARLGIAMSWKVIVLVEIFGLASGVGYQLNLEFANHNVAGVLAWTVAFALVMSAIEYGVLQTLERRVSRWRKESSV</sequence>
<dbReference type="PANTHER" id="PTHR30151">
    <property type="entry name" value="ALKANE SULFONATE ABC TRANSPORTER-RELATED, MEMBRANE SUBUNIT"/>
    <property type="match status" value="1"/>
</dbReference>
<keyword evidence="3" id="KW-1003">Cell membrane</keyword>
<keyword evidence="2 7" id="KW-0813">Transport</keyword>
<protein>
    <submittedName>
        <fullName evidence="10">NitT/TauT family transport system permease protein</fullName>
    </submittedName>
</protein>
<dbReference type="Gene3D" id="1.10.3720.10">
    <property type="entry name" value="MetI-like"/>
    <property type="match status" value="1"/>
</dbReference>
<dbReference type="InterPro" id="IPR000515">
    <property type="entry name" value="MetI-like"/>
</dbReference>
<evidence type="ECO:0000313" key="11">
    <source>
        <dbReference type="Proteomes" id="UP000317573"/>
    </source>
</evidence>
<dbReference type="GO" id="GO:0055085">
    <property type="term" value="P:transmembrane transport"/>
    <property type="evidence" value="ECO:0007669"/>
    <property type="project" value="InterPro"/>
</dbReference>
<dbReference type="SUPFAM" id="SSF161098">
    <property type="entry name" value="MetI-like"/>
    <property type="match status" value="1"/>
</dbReference>
<feature type="transmembrane region" description="Helical" evidence="7">
    <location>
        <begin position="219"/>
        <end position="236"/>
    </location>
</feature>
<dbReference type="AlphaFoldDB" id="A0A562DLF5"/>
<dbReference type="InterPro" id="IPR035906">
    <property type="entry name" value="MetI-like_sf"/>
</dbReference>
<dbReference type="EMBL" id="VLJT01000040">
    <property type="protein sequence ID" value="TWH10353.1"/>
    <property type="molecule type" value="Genomic_DNA"/>
</dbReference>
<evidence type="ECO:0000256" key="4">
    <source>
        <dbReference type="ARBA" id="ARBA00022692"/>
    </source>
</evidence>
<dbReference type="PANTHER" id="PTHR30151:SF38">
    <property type="entry name" value="ALIPHATIC SULFONATES TRANSPORT PERMEASE PROTEIN SSUC-RELATED"/>
    <property type="match status" value="1"/>
</dbReference>
<evidence type="ECO:0000256" key="5">
    <source>
        <dbReference type="ARBA" id="ARBA00022989"/>
    </source>
</evidence>
<organism evidence="10 11">
    <name type="scientific">Rhodococcus rhodochrous J45</name>
    <dbReference type="NCBI Taxonomy" id="935266"/>
    <lineage>
        <taxon>Bacteria</taxon>
        <taxon>Bacillati</taxon>
        <taxon>Actinomycetota</taxon>
        <taxon>Actinomycetes</taxon>
        <taxon>Mycobacteriales</taxon>
        <taxon>Nocardiaceae</taxon>
        <taxon>Rhodococcus</taxon>
    </lineage>
</organism>
<keyword evidence="4 7" id="KW-0812">Transmembrane</keyword>
<feature type="transmembrane region" description="Helical" evidence="7">
    <location>
        <begin position="248"/>
        <end position="267"/>
    </location>
</feature>
<dbReference type="GO" id="GO:0005886">
    <property type="term" value="C:plasma membrane"/>
    <property type="evidence" value="ECO:0007669"/>
    <property type="project" value="UniProtKB-SubCell"/>
</dbReference>
<evidence type="ECO:0000256" key="2">
    <source>
        <dbReference type="ARBA" id="ARBA00022448"/>
    </source>
</evidence>
<comment type="subcellular location">
    <subcellularLocation>
        <location evidence="1 7">Cell membrane</location>
        <topology evidence="1 7">Multi-pass membrane protein</topology>
    </subcellularLocation>
</comment>
<feature type="transmembrane region" description="Helical" evidence="7">
    <location>
        <begin position="33"/>
        <end position="54"/>
    </location>
</feature>
<feature type="domain" description="ABC transmembrane type-1" evidence="9">
    <location>
        <begin position="86"/>
        <end position="268"/>
    </location>
</feature>
<feature type="transmembrane region" description="Helical" evidence="7">
    <location>
        <begin position="152"/>
        <end position="171"/>
    </location>
</feature>
<proteinExistence type="inferred from homology"/>
<evidence type="ECO:0000259" key="9">
    <source>
        <dbReference type="PROSITE" id="PS50928"/>
    </source>
</evidence>
<reference evidence="10 11" key="1">
    <citation type="submission" date="2019-07" db="EMBL/GenBank/DDBJ databases">
        <title>Genome sequencing of lignin-degrading bacterial isolates.</title>
        <authorList>
            <person name="Gladden J."/>
        </authorList>
    </citation>
    <scope>NUCLEOTIDE SEQUENCE [LARGE SCALE GENOMIC DNA]</scope>
    <source>
        <strain evidence="10 11">J45</strain>
    </source>
</reference>
<feature type="transmembrane region" description="Helical" evidence="7">
    <location>
        <begin position="93"/>
        <end position="112"/>
    </location>
</feature>
<evidence type="ECO:0000256" key="6">
    <source>
        <dbReference type="ARBA" id="ARBA00023136"/>
    </source>
</evidence>
<evidence type="ECO:0000256" key="7">
    <source>
        <dbReference type="RuleBase" id="RU363032"/>
    </source>
</evidence>